<gene>
    <name evidence="1" type="ORF">FB567DRAFT_541121</name>
</gene>
<comment type="caution">
    <text evidence="1">The sequence shown here is derived from an EMBL/GenBank/DDBJ whole genome shotgun (WGS) entry which is preliminary data.</text>
</comment>
<dbReference type="Proteomes" id="UP000813461">
    <property type="component" value="Unassembled WGS sequence"/>
</dbReference>
<sequence>MTRTPLCTHDHFHAHWLRDIEIGLHWPLIMPSLLTLHKELLLRIISFLPFPIIETLAKTHNHHITSTCLAVLHPLFVLRRHIKLIQSRFDSLKQDMGRLDFEIFICETAKFGLSKAEWRRVRQPVDEDWFERMEWLDLTFNNSLDWLQTGDGAQQGESGQSEDQITTDKILKLEQEALQAGLRLPESLIRLFKDQALLDHMPRKIATSFYLSDAIVKAPSTLDNDAGGYILAFCIDPDWENTYLLYLTTDGKHCVLSQESMDDHGDIEVAGVGFDEWLVTMVFEQQIEDVVMENRAATERLKEYVRVMYVRRPEEMKKPTRLEKRMVVMRGGKVIGPAFPD</sequence>
<reference evidence="1" key="1">
    <citation type="journal article" date="2021" name="Nat. Commun.">
        <title>Genetic determinants of endophytism in the Arabidopsis root mycobiome.</title>
        <authorList>
            <person name="Mesny F."/>
            <person name="Miyauchi S."/>
            <person name="Thiergart T."/>
            <person name="Pickel B."/>
            <person name="Atanasova L."/>
            <person name="Karlsson M."/>
            <person name="Huettel B."/>
            <person name="Barry K.W."/>
            <person name="Haridas S."/>
            <person name="Chen C."/>
            <person name="Bauer D."/>
            <person name="Andreopoulos W."/>
            <person name="Pangilinan J."/>
            <person name="LaButti K."/>
            <person name="Riley R."/>
            <person name="Lipzen A."/>
            <person name="Clum A."/>
            <person name="Drula E."/>
            <person name="Henrissat B."/>
            <person name="Kohler A."/>
            <person name="Grigoriev I.V."/>
            <person name="Martin F.M."/>
            <person name="Hacquard S."/>
        </authorList>
    </citation>
    <scope>NUCLEOTIDE SEQUENCE</scope>
    <source>
        <strain evidence="1">MPI-SDFR-AT-0120</strain>
    </source>
</reference>
<dbReference type="AlphaFoldDB" id="A0A8K0VRM6"/>
<keyword evidence="2" id="KW-1185">Reference proteome</keyword>
<dbReference type="EMBL" id="JAGMVJ010000032">
    <property type="protein sequence ID" value="KAH7068471.1"/>
    <property type="molecule type" value="Genomic_DNA"/>
</dbReference>
<evidence type="ECO:0000313" key="2">
    <source>
        <dbReference type="Proteomes" id="UP000813461"/>
    </source>
</evidence>
<name>A0A8K0VRM6_9PLEO</name>
<organism evidence="1 2">
    <name type="scientific">Paraphoma chrysanthemicola</name>
    <dbReference type="NCBI Taxonomy" id="798071"/>
    <lineage>
        <taxon>Eukaryota</taxon>
        <taxon>Fungi</taxon>
        <taxon>Dikarya</taxon>
        <taxon>Ascomycota</taxon>
        <taxon>Pezizomycotina</taxon>
        <taxon>Dothideomycetes</taxon>
        <taxon>Pleosporomycetidae</taxon>
        <taxon>Pleosporales</taxon>
        <taxon>Pleosporineae</taxon>
        <taxon>Phaeosphaeriaceae</taxon>
        <taxon>Paraphoma</taxon>
    </lineage>
</organism>
<protein>
    <submittedName>
        <fullName evidence="1">Uncharacterized protein</fullName>
    </submittedName>
</protein>
<proteinExistence type="predicted"/>
<evidence type="ECO:0000313" key="1">
    <source>
        <dbReference type="EMBL" id="KAH7068471.1"/>
    </source>
</evidence>
<accession>A0A8K0VRM6</accession>
<dbReference type="OrthoDB" id="3762936at2759"/>